<dbReference type="AlphaFoldDB" id="A0A9P5X017"/>
<organism evidence="1 2">
    <name type="scientific">Macrolepiota fuliginosa MF-IS2</name>
    <dbReference type="NCBI Taxonomy" id="1400762"/>
    <lineage>
        <taxon>Eukaryota</taxon>
        <taxon>Fungi</taxon>
        <taxon>Dikarya</taxon>
        <taxon>Basidiomycota</taxon>
        <taxon>Agaricomycotina</taxon>
        <taxon>Agaricomycetes</taxon>
        <taxon>Agaricomycetidae</taxon>
        <taxon>Agaricales</taxon>
        <taxon>Agaricineae</taxon>
        <taxon>Agaricaceae</taxon>
        <taxon>Macrolepiota</taxon>
    </lineage>
</organism>
<dbReference type="OrthoDB" id="5575at2759"/>
<dbReference type="EMBL" id="MU152522">
    <property type="protein sequence ID" value="KAF9440446.1"/>
    <property type="molecule type" value="Genomic_DNA"/>
</dbReference>
<keyword evidence="2" id="KW-1185">Reference proteome</keyword>
<evidence type="ECO:0000313" key="2">
    <source>
        <dbReference type="Proteomes" id="UP000807342"/>
    </source>
</evidence>
<protein>
    <submittedName>
        <fullName evidence="1">Uncharacterized protein</fullName>
    </submittedName>
</protein>
<proteinExistence type="predicted"/>
<evidence type="ECO:0000313" key="1">
    <source>
        <dbReference type="EMBL" id="KAF9440446.1"/>
    </source>
</evidence>
<reference evidence="1" key="1">
    <citation type="submission" date="2020-11" db="EMBL/GenBank/DDBJ databases">
        <authorList>
            <consortium name="DOE Joint Genome Institute"/>
            <person name="Ahrendt S."/>
            <person name="Riley R."/>
            <person name="Andreopoulos W."/>
            <person name="Labutti K."/>
            <person name="Pangilinan J."/>
            <person name="Ruiz-Duenas F.J."/>
            <person name="Barrasa J.M."/>
            <person name="Sanchez-Garcia M."/>
            <person name="Camarero S."/>
            <person name="Miyauchi S."/>
            <person name="Serrano A."/>
            <person name="Linde D."/>
            <person name="Babiker R."/>
            <person name="Drula E."/>
            <person name="Ayuso-Fernandez I."/>
            <person name="Pacheco R."/>
            <person name="Padilla G."/>
            <person name="Ferreira P."/>
            <person name="Barriuso J."/>
            <person name="Kellner H."/>
            <person name="Castanera R."/>
            <person name="Alfaro M."/>
            <person name="Ramirez L."/>
            <person name="Pisabarro A.G."/>
            <person name="Kuo A."/>
            <person name="Tritt A."/>
            <person name="Lipzen A."/>
            <person name="He G."/>
            <person name="Yan M."/>
            <person name="Ng V."/>
            <person name="Cullen D."/>
            <person name="Martin F."/>
            <person name="Rosso M.-N."/>
            <person name="Henrissat B."/>
            <person name="Hibbett D."/>
            <person name="Martinez A.T."/>
            <person name="Grigoriev I.V."/>
        </authorList>
    </citation>
    <scope>NUCLEOTIDE SEQUENCE</scope>
    <source>
        <strain evidence="1">MF-IS2</strain>
    </source>
</reference>
<dbReference type="Proteomes" id="UP000807342">
    <property type="component" value="Unassembled WGS sequence"/>
</dbReference>
<gene>
    <name evidence="1" type="ORF">P691DRAFT_767755</name>
</gene>
<comment type="caution">
    <text evidence="1">The sequence shown here is derived from an EMBL/GenBank/DDBJ whole genome shotgun (WGS) entry which is preliminary data.</text>
</comment>
<dbReference type="Gene3D" id="1.10.150.20">
    <property type="entry name" value="5' to 3' exonuclease, C-terminal subdomain"/>
    <property type="match status" value="1"/>
</dbReference>
<name>A0A9P5X017_9AGAR</name>
<accession>A0A9P5X017</accession>
<sequence length="137" mass="15137">MSTEDEQEANINQQDSGVSLFITTPTYETSIMPGNYHAPKDTLLEAKDDASNTDDVPKVLNFLLACVDVMFSNAWLNALGAVDLSQVCGQAVWNKDSLLKQIPWFEPKVINCCNGASVEMVYSIIEMEDDGHMKGMK</sequence>
<dbReference type="SUPFAM" id="SSF158702">
    <property type="entry name" value="Sec63 N-terminal domain-like"/>
    <property type="match status" value="1"/>
</dbReference>